<dbReference type="InterPro" id="IPR036583">
    <property type="entry name" value="23S_rRNA_IVS_sf"/>
</dbReference>
<dbReference type="NCBIfam" id="TIGR02436">
    <property type="entry name" value="four helix bundle protein"/>
    <property type="match status" value="1"/>
</dbReference>
<dbReference type="SUPFAM" id="SSF158446">
    <property type="entry name" value="IVS-encoded protein-like"/>
    <property type="match status" value="1"/>
</dbReference>
<protein>
    <submittedName>
        <fullName evidence="1">Four helix bundle protein</fullName>
    </submittedName>
</protein>
<dbReference type="Proteomes" id="UP000192276">
    <property type="component" value="Unassembled WGS sequence"/>
</dbReference>
<proteinExistence type="predicted"/>
<dbReference type="PANTHER" id="PTHR38471">
    <property type="entry name" value="FOUR HELIX BUNDLE PROTEIN"/>
    <property type="match status" value="1"/>
</dbReference>
<dbReference type="Pfam" id="PF05635">
    <property type="entry name" value="23S_rRNA_IVP"/>
    <property type="match status" value="1"/>
</dbReference>
<keyword evidence="2" id="KW-1185">Reference proteome</keyword>
<accession>A0A1V9FJL2</accession>
<dbReference type="Gene3D" id="1.20.1440.60">
    <property type="entry name" value="23S rRNA-intervening sequence"/>
    <property type="match status" value="1"/>
</dbReference>
<comment type="caution">
    <text evidence="1">The sequence shown here is derived from an EMBL/GenBank/DDBJ whole genome shotgun (WGS) entry which is preliminary data.</text>
</comment>
<dbReference type="EMBL" id="LWBP01000188">
    <property type="protein sequence ID" value="OQP58563.1"/>
    <property type="molecule type" value="Genomic_DNA"/>
</dbReference>
<dbReference type="PANTHER" id="PTHR38471:SF2">
    <property type="entry name" value="FOUR HELIX BUNDLE PROTEIN"/>
    <property type="match status" value="1"/>
</dbReference>
<sequence>MFLTLNHQKMDLYTISKFFVFECYKITKSFPIEEKLGMISQIRRAALSVHLNISEGASRKPDQERKRYYEIARGSVIEIDAALDLAKELEYLNNLELNKLGDSMVRSFKILTSLIDRK</sequence>
<dbReference type="AlphaFoldDB" id="A0A1V9FJL2"/>
<dbReference type="OrthoDB" id="9811959at2"/>
<dbReference type="CDD" id="cd16377">
    <property type="entry name" value="23S_rRNA_IVP_like"/>
    <property type="match status" value="1"/>
</dbReference>
<organism evidence="1 2">
    <name type="scientific">Niastella populi</name>
    <dbReference type="NCBI Taxonomy" id="550983"/>
    <lineage>
        <taxon>Bacteria</taxon>
        <taxon>Pseudomonadati</taxon>
        <taxon>Bacteroidota</taxon>
        <taxon>Chitinophagia</taxon>
        <taxon>Chitinophagales</taxon>
        <taxon>Chitinophagaceae</taxon>
        <taxon>Niastella</taxon>
    </lineage>
</organism>
<gene>
    <name evidence="1" type="ORF">A4R26_03665</name>
</gene>
<evidence type="ECO:0000313" key="1">
    <source>
        <dbReference type="EMBL" id="OQP58563.1"/>
    </source>
</evidence>
<dbReference type="STRING" id="550983.A4R26_03665"/>
<reference evidence="2" key="1">
    <citation type="submission" date="2016-04" db="EMBL/GenBank/DDBJ databases">
        <authorList>
            <person name="Chen L."/>
            <person name="Zhuang W."/>
            <person name="Wang G."/>
        </authorList>
    </citation>
    <scope>NUCLEOTIDE SEQUENCE [LARGE SCALE GENOMIC DNA]</scope>
    <source>
        <strain evidence="2">208</strain>
    </source>
</reference>
<evidence type="ECO:0000313" key="2">
    <source>
        <dbReference type="Proteomes" id="UP000192276"/>
    </source>
</evidence>
<name>A0A1V9FJL2_9BACT</name>
<dbReference type="InterPro" id="IPR012657">
    <property type="entry name" value="23S_rRNA-intervening_sequence"/>
</dbReference>